<evidence type="ECO:0000313" key="2">
    <source>
        <dbReference type="Proteomes" id="UP000005555"/>
    </source>
</evidence>
<dbReference type="OrthoDB" id="5739421at2"/>
<reference evidence="1 2" key="1">
    <citation type="submission" date="2006-03" db="EMBL/GenBank/DDBJ databases">
        <authorList>
            <person name="Giovannoni S.J."/>
            <person name="Cho J.-C."/>
            <person name="Ferriera S."/>
            <person name="Johnson J."/>
            <person name="Kravitz S."/>
            <person name="Halpern A."/>
            <person name="Remington K."/>
            <person name="Beeson K."/>
            <person name="Tran B."/>
            <person name="Rogers Y.-H."/>
            <person name="Friedman R."/>
            <person name="Venter J.C."/>
        </authorList>
    </citation>
    <scope>NUCLEOTIDE SEQUENCE [LARGE SCALE GENOMIC DNA]</scope>
    <source>
        <strain evidence="1 2">HTCC2207</strain>
    </source>
</reference>
<organism evidence="1 2">
    <name type="scientific">gamma proteobacterium HTCC2207</name>
    <dbReference type="NCBI Taxonomy" id="314287"/>
    <lineage>
        <taxon>Bacteria</taxon>
        <taxon>Pseudomonadati</taxon>
        <taxon>Pseudomonadota</taxon>
        <taxon>Gammaproteobacteria</taxon>
        <taxon>Cellvibrionales</taxon>
        <taxon>Porticoccaceae</taxon>
        <taxon>SAR92 clade</taxon>
    </lineage>
</organism>
<dbReference type="HOGENOM" id="CLU_2861323_0_0_6"/>
<dbReference type="Proteomes" id="UP000005555">
    <property type="component" value="Unassembled WGS sequence"/>
</dbReference>
<sequence>MSISDRLLKYFNRKKSNSTDKNHTRYRNDICNHWDLDYLSLEEIDKRLEAGDVETTVVRKKKEL</sequence>
<evidence type="ECO:0000313" key="1">
    <source>
        <dbReference type="EMBL" id="EAS46104.1"/>
    </source>
</evidence>
<gene>
    <name evidence="1" type="ORF">GB2207_03025</name>
</gene>
<dbReference type="EMBL" id="AAPI01000010">
    <property type="protein sequence ID" value="EAS46104.1"/>
    <property type="molecule type" value="Genomic_DNA"/>
</dbReference>
<comment type="caution">
    <text evidence="1">The sequence shown here is derived from an EMBL/GenBank/DDBJ whole genome shotgun (WGS) entry which is preliminary data.</text>
</comment>
<accession>Q1YPD1</accession>
<dbReference type="STRING" id="314287.GB2207_03025"/>
<protein>
    <submittedName>
        <fullName evidence="1">Uncharacterized protein</fullName>
    </submittedName>
</protein>
<dbReference type="AlphaFoldDB" id="Q1YPD1"/>
<proteinExistence type="predicted"/>
<keyword evidence="2" id="KW-1185">Reference proteome</keyword>
<name>Q1YPD1_9GAMM</name>